<feature type="region of interest" description="Disordered" evidence="1">
    <location>
        <begin position="108"/>
        <end position="141"/>
    </location>
</feature>
<dbReference type="AlphaFoldDB" id="A0A7W9ESV4"/>
<dbReference type="RefSeq" id="WP_184099099.1">
    <property type="nucleotide sequence ID" value="NZ_JACIJH010000009.1"/>
</dbReference>
<sequence>MLIETLLPLLADYSLTLDLVAAPDGTVTLTVIPRKAEGATAKLETGETQPISIIAAAPEIDAELAKGADGALGQLIAARKTLAEQLAAQRQAAEDARTAAAEAAKVKAAAAKNTVPASPAKTPAKDGPPADAKADKPATLF</sequence>
<feature type="compositionally biased region" description="Low complexity" evidence="1">
    <location>
        <begin position="108"/>
        <end position="131"/>
    </location>
</feature>
<reference evidence="2 3" key="1">
    <citation type="submission" date="2020-08" db="EMBL/GenBank/DDBJ databases">
        <title>Genomic Encyclopedia of Type Strains, Phase IV (KMG-IV): sequencing the most valuable type-strain genomes for metagenomic binning, comparative biology and taxonomic classification.</title>
        <authorList>
            <person name="Goeker M."/>
        </authorList>
    </citation>
    <scope>NUCLEOTIDE SEQUENCE [LARGE SCALE GENOMIC DNA]</scope>
    <source>
        <strain evidence="2 3">DSM 27163</strain>
    </source>
</reference>
<evidence type="ECO:0000313" key="3">
    <source>
        <dbReference type="Proteomes" id="UP000537161"/>
    </source>
</evidence>
<gene>
    <name evidence="2" type="ORF">FHR21_002692</name>
</gene>
<dbReference type="EMBL" id="JACIJH010000009">
    <property type="protein sequence ID" value="MBB5707326.1"/>
    <property type="molecule type" value="Genomic_DNA"/>
</dbReference>
<evidence type="ECO:0000313" key="2">
    <source>
        <dbReference type="EMBL" id="MBB5707326.1"/>
    </source>
</evidence>
<organism evidence="2 3">
    <name type="scientific">Sphingopyxis panaciterrulae</name>
    <dbReference type="NCBI Taxonomy" id="462372"/>
    <lineage>
        <taxon>Bacteria</taxon>
        <taxon>Pseudomonadati</taxon>
        <taxon>Pseudomonadota</taxon>
        <taxon>Alphaproteobacteria</taxon>
        <taxon>Sphingomonadales</taxon>
        <taxon>Sphingomonadaceae</taxon>
        <taxon>Sphingopyxis</taxon>
    </lineage>
</organism>
<comment type="caution">
    <text evidence="2">The sequence shown here is derived from an EMBL/GenBank/DDBJ whole genome shotgun (WGS) entry which is preliminary data.</text>
</comment>
<dbReference type="NCBIfam" id="TIGR03741">
    <property type="entry name" value="PRTRC_E"/>
    <property type="match status" value="1"/>
</dbReference>
<proteinExistence type="predicted"/>
<name>A0A7W9ESV4_9SPHN</name>
<protein>
    <submittedName>
        <fullName evidence="2">PRTRC genetic system protein E</fullName>
    </submittedName>
</protein>
<accession>A0A7W9ESV4</accession>
<evidence type="ECO:0000256" key="1">
    <source>
        <dbReference type="SAM" id="MobiDB-lite"/>
    </source>
</evidence>
<dbReference type="InterPro" id="IPR022273">
    <property type="entry name" value="PRTRC_protein-E"/>
</dbReference>
<dbReference type="Proteomes" id="UP000537161">
    <property type="component" value="Unassembled WGS sequence"/>
</dbReference>
<feature type="compositionally biased region" description="Basic and acidic residues" evidence="1">
    <location>
        <begin position="132"/>
        <end position="141"/>
    </location>
</feature>
<keyword evidence="3" id="KW-1185">Reference proteome</keyword>